<evidence type="ECO:0000313" key="11">
    <source>
        <dbReference type="Proteomes" id="UP000321058"/>
    </source>
</evidence>
<evidence type="ECO:0000256" key="1">
    <source>
        <dbReference type="ARBA" id="ARBA00004651"/>
    </source>
</evidence>
<dbReference type="PRINTS" id="PR01437">
    <property type="entry name" value="NUOXDRDTASE4"/>
</dbReference>
<feature type="transmembrane region" description="Helical" evidence="8">
    <location>
        <begin position="259"/>
        <end position="279"/>
    </location>
</feature>
<evidence type="ECO:0000256" key="7">
    <source>
        <dbReference type="RuleBase" id="RU000320"/>
    </source>
</evidence>
<keyword evidence="5 8" id="KW-1133">Transmembrane helix</keyword>
<dbReference type="OrthoDB" id="9768329at2"/>
<comment type="subcellular location">
    <subcellularLocation>
        <location evidence="1">Cell membrane</location>
        <topology evidence="1">Multi-pass membrane protein</topology>
    </subcellularLocation>
    <subcellularLocation>
        <location evidence="7">Membrane</location>
        <topology evidence="7">Multi-pass membrane protein</topology>
    </subcellularLocation>
</comment>
<evidence type="ECO:0000256" key="2">
    <source>
        <dbReference type="ARBA" id="ARBA00005346"/>
    </source>
</evidence>
<evidence type="ECO:0000256" key="4">
    <source>
        <dbReference type="ARBA" id="ARBA00022692"/>
    </source>
</evidence>
<evidence type="ECO:0000256" key="8">
    <source>
        <dbReference type="SAM" id="Phobius"/>
    </source>
</evidence>
<feature type="transmembrane region" description="Helical" evidence="8">
    <location>
        <begin position="88"/>
        <end position="111"/>
    </location>
</feature>
<evidence type="ECO:0000256" key="3">
    <source>
        <dbReference type="ARBA" id="ARBA00022475"/>
    </source>
</evidence>
<protein>
    <submittedName>
        <fullName evidence="10">NADH dehydrogenase</fullName>
    </submittedName>
</protein>
<organism evidence="10 11">
    <name type="scientific">Reyranella soli</name>
    <dbReference type="NCBI Taxonomy" id="1230389"/>
    <lineage>
        <taxon>Bacteria</taxon>
        <taxon>Pseudomonadati</taxon>
        <taxon>Pseudomonadota</taxon>
        <taxon>Alphaproteobacteria</taxon>
        <taxon>Hyphomicrobiales</taxon>
        <taxon>Reyranellaceae</taxon>
        <taxon>Reyranella</taxon>
    </lineage>
</organism>
<evidence type="ECO:0000256" key="5">
    <source>
        <dbReference type="ARBA" id="ARBA00022989"/>
    </source>
</evidence>
<keyword evidence="11" id="KW-1185">Reference proteome</keyword>
<keyword evidence="6 8" id="KW-0472">Membrane</keyword>
<feature type="transmembrane region" description="Helical" evidence="8">
    <location>
        <begin position="317"/>
        <end position="339"/>
    </location>
</feature>
<dbReference type="InterPro" id="IPR003918">
    <property type="entry name" value="NADH_UbQ_OxRdtase"/>
</dbReference>
<reference evidence="10 11" key="1">
    <citation type="submission" date="2019-07" db="EMBL/GenBank/DDBJ databases">
        <title>Whole genome shotgun sequence of Reyranella soli NBRC 108950.</title>
        <authorList>
            <person name="Hosoyama A."/>
            <person name="Uohara A."/>
            <person name="Ohji S."/>
            <person name="Ichikawa N."/>
        </authorList>
    </citation>
    <scope>NUCLEOTIDE SEQUENCE [LARGE SCALE GENOMIC DNA]</scope>
    <source>
        <strain evidence="10 11">NBRC 108950</strain>
    </source>
</reference>
<dbReference type="EMBL" id="BKAJ01000096">
    <property type="protein sequence ID" value="GEP58219.1"/>
    <property type="molecule type" value="Genomic_DNA"/>
</dbReference>
<accession>A0A512NGZ2</accession>
<feature type="transmembrane region" description="Helical" evidence="8">
    <location>
        <begin position="178"/>
        <end position="198"/>
    </location>
</feature>
<feature type="transmembrane region" description="Helical" evidence="8">
    <location>
        <begin position="15"/>
        <end position="35"/>
    </location>
</feature>
<dbReference type="InterPro" id="IPR050586">
    <property type="entry name" value="CPA3_Na-H_Antiporter_D"/>
</dbReference>
<gene>
    <name evidence="10" type="ORF">RSO01_53850</name>
</gene>
<dbReference type="Pfam" id="PF00361">
    <property type="entry name" value="Proton_antipo_M"/>
    <property type="match status" value="1"/>
</dbReference>
<dbReference type="PANTHER" id="PTHR42703:SF1">
    <property type="entry name" value="NA(+)_H(+) ANTIPORTER SUBUNIT D1"/>
    <property type="match status" value="1"/>
</dbReference>
<feature type="transmembrane region" description="Helical" evidence="8">
    <location>
        <begin position="430"/>
        <end position="451"/>
    </location>
</feature>
<keyword evidence="4 7" id="KW-0812">Transmembrane</keyword>
<comment type="similarity">
    <text evidence="2">Belongs to the CPA3 antiporters (TC 2.A.63) subunit D family.</text>
</comment>
<feature type="transmembrane region" description="Helical" evidence="8">
    <location>
        <begin position="42"/>
        <end position="62"/>
    </location>
</feature>
<proteinExistence type="inferred from homology"/>
<keyword evidence="3" id="KW-1003">Cell membrane</keyword>
<feature type="transmembrane region" description="Helical" evidence="8">
    <location>
        <begin position="359"/>
        <end position="377"/>
    </location>
</feature>
<comment type="caution">
    <text evidence="10">The sequence shown here is derived from an EMBL/GenBank/DDBJ whole genome shotgun (WGS) entry which is preliminary data.</text>
</comment>
<dbReference type="RefSeq" id="WP_147153247.1">
    <property type="nucleotide sequence ID" value="NZ_BKAJ01000096.1"/>
</dbReference>
<feature type="transmembrane region" description="Helical" evidence="8">
    <location>
        <begin position="123"/>
        <end position="141"/>
    </location>
</feature>
<dbReference type="InterPro" id="IPR001750">
    <property type="entry name" value="ND/Mrp_TM"/>
</dbReference>
<evidence type="ECO:0000259" key="9">
    <source>
        <dbReference type="Pfam" id="PF00361"/>
    </source>
</evidence>
<evidence type="ECO:0000256" key="6">
    <source>
        <dbReference type="ARBA" id="ARBA00023136"/>
    </source>
</evidence>
<dbReference type="AlphaFoldDB" id="A0A512NGZ2"/>
<dbReference type="GO" id="GO:0008137">
    <property type="term" value="F:NADH dehydrogenase (ubiquinone) activity"/>
    <property type="evidence" value="ECO:0007669"/>
    <property type="project" value="InterPro"/>
</dbReference>
<name>A0A512NGZ2_9HYPH</name>
<dbReference type="Proteomes" id="UP000321058">
    <property type="component" value="Unassembled WGS sequence"/>
</dbReference>
<feature type="transmembrane region" description="Helical" evidence="8">
    <location>
        <begin position="218"/>
        <end position="247"/>
    </location>
</feature>
<dbReference type="GO" id="GO:0042773">
    <property type="term" value="P:ATP synthesis coupled electron transport"/>
    <property type="evidence" value="ECO:0007669"/>
    <property type="project" value="InterPro"/>
</dbReference>
<feature type="transmembrane region" description="Helical" evidence="8">
    <location>
        <begin position="291"/>
        <end position="310"/>
    </location>
</feature>
<evidence type="ECO:0000313" key="10">
    <source>
        <dbReference type="EMBL" id="GEP58219.1"/>
    </source>
</evidence>
<feature type="transmembrane region" description="Helical" evidence="8">
    <location>
        <begin position="147"/>
        <end position="166"/>
    </location>
</feature>
<feature type="transmembrane region" description="Helical" evidence="8">
    <location>
        <begin position="472"/>
        <end position="495"/>
    </location>
</feature>
<dbReference type="GO" id="GO:0005886">
    <property type="term" value="C:plasma membrane"/>
    <property type="evidence" value="ECO:0007669"/>
    <property type="project" value="UniProtKB-SubCell"/>
</dbReference>
<feature type="domain" description="NADH:quinone oxidoreductase/Mrp antiporter transmembrane" evidence="9">
    <location>
        <begin position="144"/>
        <end position="442"/>
    </location>
</feature>
<feature type="transmembrane region" description="Helical" evidence="8">
    <location>
        <begin position="389"/>
        <end position="410"/>
    </location>
</feature>
<sequence>MSAVALALATNPGGYLLVLAIVLPVVGMLLSLVAGGRNAERIALALMPAGLGIALVIAFGVWREQAPLVYILGGWAPPLGIALRADGFSAVMLVTAALVVAAAGYFARPLFATPPQRAEARAPLAFWTLLQGLWAALNMVFLGGDLFNLYVALELLTFAAVPLVCLDGRPETLRAALRYLLFALIGSVFYLLGAALLYGSYGTLDIVLLAEGIRAAPVVAPATFAAGGLMTAGLLAKTALFPLHLWLPPAHANAPAPASAVLSALVVKGSFFLVVRLWFDVMPGLASDAAMGLLGALGSGAILFGSVLALRQRRLKLLIAYSTIAQVGYLFLMFPLAAGSEPWNGQAWNGGVMQALSHAFAKASMFLAAGLVAESLGHDRIADLRGIGHAMPMTLFAFGLGGLSLMGLPPSGGFTAKWLLLQATVEGGQWFWAAIVLCGGLLAGGYVYRVVAPALAASPLDVRASPSRGREGIVLALAIAALLLGFAPPGFLGLLQVGRAAIVP</sequence>
<dbReference type="PANTHER" id="PTHR42703">
    <property type="entry name" value="NADH DEHYDROGENASE"/>
    <property type="match status" value="1"/>
</dbReference>